<reference evidence="1" key="2">
    <citation type="journal article" date="2007" name="Science">
        <title>Draft genome sequence of the sexually transmitted pathogen Trichomonas vaginalis.</title>
        <authorList>
            <person name="Carlton J.M."/>
            <person name="Hirt R.P."/>
            <person name="Silva J.C."/>
            <person name="Delcher A.L."/>
            <person name="Schatz M."/>
            <person name="Zhao Q."/>
            <person name="Wortman J.R."/>
            <person name="Bidwell S.L."/>
            <person name="Alsmark U.C.M."/>
            <person name="Besteiro S."/>
            <person name="Sicheritz-Ponten T."/>
            <person name="Noel C.J."/>
            <person name="Dacks J.B."/>
            <person name="Foster P.G."/>
            <person name="Simillion C."/>
            <person name="Van de Peer Y."/>
            <person name="Miranda-Saavedra D."/>
            <person name="Barton G.J."/>
            <person name="Westrop G.D."/>
            <person name="Mueller S."/>
            <person name="Dessi D."/>
            <person name="Fiori P.L."/>
            <person name="Ren Q."/>
            <person name="Paulsen I."/>
            <person name="Zhang H."/>
            <person name="Bastida-Corcuera F.D."/>
            <person name="Simoes-Barbosa A."/>
            <person name="Brown M.T."/>
            <person name="Hayes R.D."/>
            <person name="Mukherjee M."/>
            <person name="Okumura C.Y."/>
            <person name="Schneider R."/>
            <person name="Smith A.J."/>
            <person name="Vanacova S."/>
            <person name="Villalvazo M."/>
            <person name="Haas B.J."/>
            <person name="Pertea M."/>
            <person name="Feldblyum T.V."/>
            <person name="Utterback T.R."/>
            <person name="Shu C.L."/>
            <person name="Osoegawa K."/>
            <person name="de Jong P.J."/>
            <person name="Hrdy I."/>
            <person name="Horvathova L."/>
            <person name="Zubacova Z."/>
            <person name="Dolezal P."/>
            <person name="Malik S.B."/>
            <person name="Logsdon J.M. Jr."/>
            <person name="Henze K."/>
            <person name="Gupta A."/>
            <person name="Wang C.C."/>
            <person name="Dunne R.L."/>
            <person name="Upcroft J.A."/>
            <person name="Upcroft P."/>
            <person name="White O."/>
            <person name="Salzberg S.L."/>
            <person name="Tang P."/>
            <person name="Chiu C.-H."/>
            <person name="Lee Y.-S."/>
            <person name="Embley T.M."/>
            <person name="Coombs G.H."/>
            <person name="Mottram J.C."/>
            <person name="Tachezy J."/>
            <person name="Fraser-Liggett C.M."/>
            <person name="Johnson P.J."/>
        </authorList>
    </citation>
    <scope>NUCLEOTIDE SEQUENCE [LARGE SCALE GENOMIC DNA]</scope>
    <source>
        <strain evidence="1">G3</strain>
    </source>
</reference>
<dbReference type="EMBL" id="DS113572">
    <property type="protein sequence ID" value="EAY01277.1"/>
    <property type="molecule type" value="Genomic_DNA"/>
</dbReference>
<organism evidence="1 2">
    <name type="scientific">Trichomonas vaginalis (strain ATCC PRA-98 / G3)</name>
    <dbReference type="NCBI Taxonomy" id="412133"/>
    <lineage>
        <taxon>Eukaryota</taxon>
        <taxon>Metamonada</taxon>
        <taxon>Parabasalia</taxon>
        <taxon>Trichomonadida</taxon>
        <taxon>Trichomonadidae</taxon>
        <taxon>Trichomonas</taxon>
    </lineage>
</organism>
<proteinExistence type="predicted"/>
<evidence type="ECO:0000313" key="1">
    <source>
        <dbReference type="EMBL" id="EAY01277.1"/>
    </source>
</evidence>
<sequence length="550" mass="61957">MFQSPRIRSPRNATTARVRKVKVCKLDFPEDTAVECKYNSKIEDFMVNAREALDLKRKPTQLFDQNMNRITSMKNLPEEIIIYVSCAKLPVDESTQPLYKIRTPAPTRPTIVLPLVEQEVRTKPHAQNIAEHQAIAASPNTVRENMIDSLLSVYTTLSPEAKAQLPESDALTKLLNERQSYLFQDSLVAELISPTTDIHDDPNSQIMYNYIIEKVKGFKAEDFKFAITGPMQSGKTTALSMAATVFFLKAQIAHDLQKYLIVPINFLQHELEITDFNKILTFMAVPTFRALKIHRPDFAPYIPLLQQWFLSLTAVALPTFPPQISPNDSLLRSNLTALGTKIHKIWNTPSGLKDYVDICMKFPNEIAIIFGFQSAVAVYDHFEHCAAALLSSEQFSASEGMVSIPVSICKSLTSIPFIVASHQDDEFYKYFTCDYVNLSTLRIAEAPKAKIQLEDPVFTVKGDICLGCPAYISAYNKLCSNIQLMNDKSPGKAFAKIRTVADISRREDVREEVLRFLTMFDADDVNDDPDIVVNVLNGIQNTEYFAATVQ</sequence>
<dbReference type="RefSeq" id="XP_001314084.1">
    <property type="nucleotide sequence ID" value="XM_001314076.1"/>
</dbReference>
<dbReference type="VEuPathDB" id="TrichDB:TVAG_395240"/>
<dbReference type="Proteomes" id="UP000001542">
    <property type="component" value="Unassembled WGS sequence"/>
</dbReference>
<name>A2F1B3_TRIV3</name>
<dbReference type="AlphaFoldDB" id="A2F1B3"/>
<dbReference type="VEuPathDB" id="TrichDB:TVAGG3_0075270"/>
<dbReference type="InParanoid" id="A2F1B3"/>
<gene>
    <name evidence="1" type="ORF">TVAG_395240</name>
</gene>
<evidence type="ECO:0000313" key="2">
    <source>
        <dbReference type="Proteomes" id="UP000001542"/>
    </source>
</evidence>
<keyword evidence="2" id="KW-1185">Reference proteome</keyword>
<dbReference type="KEGG" id="tva:4759103"/>
<reference evidence="1" key="1">
    <citation type="submission" date="2006-10" db="EMBL/GenBank/DDBJ databases">
        <authorList>
            <person name="Amadeo P."/>
            <person name="Zhao Q."/>
            <person name="Wortman J."/>
            <person name="Fraser-Liggett C."/>
            <person name="Carlton J."/>
        </authorList>
    </citation>
    <scope>NUCLEOTIDE SEQUENCE</scope>
    <source>
        <strain evidence="1">G3</strain>
    </source>
</reference>
<protein>
    <submittedName>
        <fullName evidence="1">Uncharacterized protein</fullName>
    </submittedName>
</protein>
<accession>A2F1B3</accession>